<gene>
    <name evidence="3" type="ORF">QNI14_12030</name>
</gene>
<dbReference type="RefSeq" id="WP_283716865.1">
    <property type="nucleotide sequence ID" value="NZ_JASJND010000007.1"/>
</dbReference>
<evidence type="ECO:0000259" key="2">
    <source>
        <dbReference type="PROSITE" id="PS50093"/>
    </source>
</evidence>
<keyword evidence="4" id="KW-1185">Reference proteome</keyword>
<sequence length="242" mass="25371">MTIGAEQEVEHGGRDGGSGSTDGPGGRTYPEFVPADELPEPIRVLYPGGVTSDLHETDCAYEWFCDRFALIPTDPESTGPDVTTATIDDVAAYAPTPTGLQGEPGGMGVVGMPTNFVVDVQTHSVDGEIFDVPVTVRFTPVGYTFHFGDGTSRETTTAGTSWDELGAPQFTATDTSHAYAEAGTYAASVDVEYAAEGDAGFGWFPVAGTLERSTPDTTIRIVEVETALVERTCVEDPAGAGC</sequence>
<name>A0ABT6ZG88_9MICO</name>
<protein>
    <recommendedName>
        <fullName evidence="2">PKD domain-containing protein</fullName>
    </recommendedName>
</protein>
<organism evidence="3 4">
    <name type="scientific">Microbacterium dauci</name>
    <dbReference type="NCBI Taxonomy" id="3048008"/>
    <lineage>
        <taxon>Bacteria</taxon>
        <taxon>Bacillati</taxon>
        <taxon>Actinomycetota</taxon>
        <taxon>Actinomycetes</taxon>
        <taxon>Micrococcales</taxon>
        <taxon>Microbacteriaceae</taxon>
        <taxon>Microbacterium</taxon>
    </lineage>
</organism>
<comment type="caution">
    <text evidence="3">The sequence shown here is derived from an EMBL/GenBank/DDBJ whole genome shotgun (WGS) entry which is preliminary data.</text>
</comment>
<feature type="domain" description="PKD" evidence="2">
    <location>
        <begin position="139"/>
        <end position="191"/>
    </location>
</feature>
<accession>A0ABT6ZG88</accession>
<dbReference type="Proteomes" id="UP001321481">
    <property type="component" value="Unassembled WGS sequence"/>
</dbReference>
<feature type="compositionally biased region" description="Gly residues" evidence="1">
    <location>
        <begin position="15"/>
        <end position="26"/>
    </location>
</feature>
<dbReference type="InterPro" id="IPR013783">
    <property type="entry name" value="Ig-like_fold"/>
</dbReference>
<proteinExistence type="predicted"/>
<evidence type="ECO:0000256" key="1">
    <source>
        <dbReference type="SAM" id="MobiDB-lite"/>
    </source>
</evidence>
<evidence type="ECO:0000313" key="4">
    <source>
        <dbReference type="Proteomes" id="UP001321481"/>
    </source>
</evidence>
<dbReference type="EMBL" id="JASJND010000007">
    <property type="protein sequence ID" value="MDJ1115179.1"/>
    <property type="molecule type" value="Genomic_DNA"/>
</dbReference>
<dbReference type="Gene3D" id="2.60.40.10">
    <property type="entry name" value="Immunoglobulins"/>
    <property type="match status" value="1"/>
</dbReference>
<dbReference type="PROSITE" id="PS50093">
    <property type="entry name" value="PKD"/>
    <property type="match status" value="1"/>
</dbReference>
<evidence type="ECO:0000313" key="3">
    <source>
        <dbReference type="EMBL" id="MDJ1115179.1"/>
    </source>
</evidence>
<dbReference type="InterPro" id="IPR000601">
    <property type="entry name" value="PKD_dom"/>
</dbReference>
<reference evidence="3 4" key="1">
    <citation type="submission" date="2023-05" db="EMBL/GenBank/DDBJ databases">
        <title>Microbacterium dauci sp.nov., Isolated from Carrot Rhizosphere Soil.</title>
        <authorList>
            <person name="Xiao Z."/>
            <person name="Zheng J."/>
        </authorList>
    </citation>
    <scope>NUCLEOTIDE SEQUENCE [LARGE SCALE GENOMIC DNA]</scope>
    <source>
        <strain evidence="3 4">LX3-4</strain>
    </source>
</reference>
<feature type="region of interest" description="Disordered" evidence="1">
    <location>
        <begin position="1"/>
        <end position="31"/>
    </location>
</feature>